<proteinExistence type="predicted"/>
<dbReference type="InterPro" id="IPR023365">
    <property type="entry name" value="Sortase_dom-sf"/>
</dbReference>
<dbReference type="EMBL" id="QUBR01000001">
    <property type="protein sequence ID" value="REK73471.1"/>
    <property type="molecule type" value="Genomic_DNA"/>
</dbReference>
<dbReference type="InterPro" id="IPR042003">
    <property type="entry name" value="Sortase_E"/>
</dbReference>
<dbReference type="SUPFAM" id="SSF63817">
    <property type="entry name" value="Sortase"/>
    <property type="match status" value="1"/>
</dbReference>
<evidence type="ECO:0000256" key="3">
    <source>
        <dbReference type="SAM" id="Phobius"/>
    </source>
</evidence>
<gene>
    <name evidence="4" type="ORF">DX116_07965</name>
</gene>
<dbReference type="Proteomes" id="UP000265581">
    <property type="component" value="Unassembled WGS sequence"/>
</dbReference>
<evidence type="ECO:0000313" key="5">
    <source>
        <dbReference type="Proteomes" id="UP000265581"/>
    </source>
</evidence>
<feature type="active site" description="Proton donor/acceptor" evidence="2">
    <location>
        <position position="148"/>
    </location>
</feature>
<protein>
    <submittedName>
        <fullName evidence="4">Class E sortase</fullName>
    </submittedName>
</protein>
<dbReference type="InterPro" id="IPR005754">
    <property type="entry name" value="Sortase"/>
</dbReference>
<dbReference type="Gene3D" id="2.40.260.10">
    <property type="entry name" value="Sortase"/>
    <property type="match status" value="1"/>
</dbReference>
<dbReference type="Pfam" id="PF04203">
    <property type="entry name" value="Sortase"/>
    <property type="match status" value="1"/>
</dbReference>
<dbReference type="CDD" id="cd05830">
    <property type="entry name" value="Sortase_E"/>
    <property type="match status" value="1"/>
</dbReference>
<feature type="active site" description="Acyl-thioester intermediate" evidence="2">
    <location>
        <position position="221"/>
    </location>
</feature>
<dbReference type="AlphaFoldDB" id="A0A371PC10"/>
<keyword evidence="3" id="KW-1133">Transmembrane helix</keyword>
<evidence type="ECO:0000256" key="1">
    <source>
        <dbReference type="ARBA" id="ARBA00022801"/>
    </source>
</evidence>
<organism evidence="4 5">
    <name type="scientific">Aeromicrobium endophyticum</name>
    <dbReference type="NCBI Taxonomy" id="2292704"/>
    <lineage>
        <taxon>Bacteria</taxon>
        <taxon>Bacillati</taxon>
        <taxon>Actinomycetota</taxon>
        <taxon>Actinomycetes</taxon>
        <taxon>Propionibacteriales</taxon>
        <taxon>Nocardioidaceae</taxon>
        <taxon>Aeromicrobium</taxon>
    </lineage>
</organism>
<name>A0A371PC10_9ACTN</name>
<keyword evidence="5" id="KW-1185">Reference proteome</keyword>
<sequence>MTKSGVNFFARGPGECLGCHDRVMTATVAPVGRPPRPRSGPVRRIVFALGVLMILAGLGFLLYCGWQYFGTNIVSKQKQAEIKQSISTDWSNGIDGDEVGLLRVKRFGADYEAPIVKGFDDKSLAEGVGWDPKSARPGKIGNFAIAAHRVTHGEPFAKFPKLRKGDEVVVETRTKIFTYRLRNSGTSITVDFSVGWPLQRVPDPDAAGERPTKSVITMLTCSELFHTRNRNVVIGDLVSQKDKRTGKTTTVR</sequence>
<accession>A0A371PC10</accession>
<keyword evidence="1" id="KW-0378">Hydrolase</keyword>
<keyword evidence="3" id="KW-0812">Transmembrane</keyword>
<reference evidence="4 5" key="1">
    <citation type="submission" date="2018-08" db="EMBL/GenBank/DDBJ databases">
        <title>Aeromicrobium sp. M2KJ-4, whole genome shotgun sequence.</title>
        <authorList>
            <person name="Tuo L."/>
        </authorList>
    </citation>
    <scope>NUCLEOTIDE SEQUENCE [LARGE SCALE GENOMIC DNA]</scope>
    <source>
        <strain evidence="4 5">M2KJ-4</strain>
    </source>
</reference>
<dbReference type="GO" id="GO:0016787">
    <property type="term" value="F:hydrolase activity"/>
    <property type="evidence" value="ECO:0007669"/>
    <property type="project" value="UniProtKB-KW"/>
</dbReference>
<evidence type="ECO:0000313" key="4">
    <source>
        <dbReference type="EMBL" id="REK73471.1"/>
    </source>
</evidence>
<evidence type="ECO:0000256" key="2">
    <source>
        <dbReference type="PIRSR" id="PIRSR605754-1"/>
    </source>
</evidence>
<feature type="transmembrane region" description="Helical" evidence="3">
    <location>
        <begin position="45"/>
        <end position="69"/>
    </location>
</feature>
<comment type="caution">
    <text evidence="4">The sequence shown here is derived from an EMBL/GenBank/DDBJ whole genome shotgun (WGS) entry which is preliminary data.</text>
</comment>
<keyword evidence="3" id="KW-0472">Membrane</keyword>